<feature type="transmembrane region" description="Helical" evidence="1">
    <location>
        <begin position="42"/>
        <end position="61"/>
    </location>
</feature>
<sequence>MERKHPGVGRCKCAFWFAVFHDLFGLFILLTGVFWEVFFHDFLIYVGAVIIFLSLIWWIFWYTGNIEVPPEELEDDIAQYKRNKGISGVVRKVSSSLSNGLRSSFRRNGRINTRTARADQPVTIVMSSYLNNIQPSGTANHLNRDPLVI</sequence>
<evidence type="ECO:0000256" key="1">
    <source>
        <dbReference type="SAM" id="Phobius"/>
    </source>
</evidence>
<proteinExistence type="predicted"/>
<evidence type="ECO:0000313" key="2">
    <source>
        <dbReference type="EMBL" id="KAA0725267.1"/>
    </source>
</evidence>
<gene>
    <name evidence="2" type="ORF">E1301_Tti005979</name>
</gene>
<comment type="caution">
    <text evidence="2">The sequence shown here is derived from an EMBL/GenBank/DDBJ whole genome shotgun (WGS) entry which is preliminary data.</text>
</comment>
<dbReference type="PANTHER" id="PTHR28613">
    <property type="entry name" value="SI:CH211-232M10.4-RELATED"/>
    <property type="match status" value="1"/>
</dbReference>
<keyword evidence="3" id="KW-1185">Reference proteome</keyword>
<dbReference type="Pfam" id="PF15125">
    <property type="entry name" value="TMEM238"/>
    <property type="match status" value="1"/>
</dbReference>
<keyword evidence="1 2" id="KW-0812">Transmembrane</keyword>
<protein>
    <submittedName>
        <fullName evidence="2">Transmembrane protein 238</fullName>
    </submittedName>
</protein>
<evidence type="ECO:0000313" key="3">
    <source>
        <dbReference type="Proteomes" id="UP000324632"/>
    </source>
</evidence>
<dbReference type="PANTHER" id="PTHR28613:SF9">
    <property type="entry name" value="TRANSMEMBRANE PROTEIN 238"/>
    <property type="match status" value="1"/>
</dbReference>
<dbReference type="EMBL" id="SOYY01000001">
    <property type="protein sequence ID" value="KAA0725267.1"/>
    <property type="molecule type" value="Genomic_DNA"/>
</dbReference>
<feature type="transmembrane region" description="Helical" evidence="1">
    <location>
        <begin position="14"/>
        <end position="35"/>
    </location>
</feature>
<reference evidence="2 3" key="1">
    <citation type="journal article" date="2019" name="Mol. Ecol. Resour.">
        <title>Chromosome-level genome assembly of Triplophysa tibetana, a fish adapted to the harsh high-altitude environment of the Tibetan Plateau.</title>
        <authorList>
            <person name="Yang X."/>
            <person name="Liu H."/>
            <person name="Ma Z."/>
            <person name="Zou Y."/>
            <person name="Zou M."/>
            <person name="Mao Y."/>
            <person name="Li X."/>
            <person name="Wang H."/>
            <person name="Chen T."/>
            <person name="Wang W."/>
            <person name="Yang R."/>
        </authorList>
    </citation>
    <scope>NUCLEOTIDE SEQUENCE [LARGE SCALE GENOMIC DNA]</scope>
    <source>
        <strain evidence="2">TTIB1903HZAU</strain>
        <tissue evidence="2">Muscle</tissue>
    </source>
</reference>
<name>A0A5A9PZI6_9TELE</name>
<keyword evidence="1" id="KW-1133">Transmembrane helix</keyword>
<keyword evidence="1" id="KW-0472">Membrane</keyword>
<organism evidence="2 3">
    <name type="scientific">Triplophysa tibetana</name>
    <dbReference type="NCBI Taxonomy" id="1572043"/>
    <lineage>
        <taxon>Eukaryota</taxon>
        <taxon>Metazoa</taxon>
        <taxon>Chordata</taxon>
        <taxon>Craniata</taxon>
        <taxon>Vertebrata</taxon>
        <taxon>Euteleostomi</taxon>
        <taxon>Actinopterygii</taxon>
        <taxon>Neopterygii</taxon>
        <taxon>Teleostei</taxon>
        <taxon>Ostariophysi</taxon>
        <taxon>Cypriniformes</taxon>
        <taxon>Nemacheilidae</taxon>
        <taxon>Triplophysa</taxon>
    </lineage>
</organism>
<accession>A0A5A9PZI6</accession>
<dbReference type="AlphaFoldDB" id="A0A5A9PZI6"/>
<dbReference type="InterPro" id="IPR029365">
    <property type="entry name" value="TMEM238"/>
</dbReference>
<dbReference type="Proteomes" id="UP000324632">
    <property type="component" value="Chromosome 1"/>
</dbReference>